<dbReference type="PROSITE" id="PS50206">
    <property type="entry name" value="RHODANESE_3"/>
    <property type="match status" value="1"/>
</dbReference>
<dbReference type="InterPro" id="IPR001763">
    <property type="entry name" value="Rhodanese-like_dom"/>
</dbReference>
<dbReference type="SUPFAM" id="SSF52821">
    <property type="entry name" value="Rhodanese/Cell cycle control phosphatase"/>
    <property type="match status" value="1"/>
</dbReference>
<dbReference type="Pfam" id="PF00581">
    <property type="entry name" value="Rhodanese"/>
    <property type="match status" value="1"/>
</dbReference>
<dbReference type="PANTHER" id="PTHR44086">
    <property type="entry name" value="THIOSULFATE SULFURTRANSFERASE RDL2, MITOCHONDRIAL-RELATED"/>
    <property type="match status" value="1"/>
</dbReference>
<reference evidence="2" key="1">
    <citation type="journal article" date="2012" name="ISME J.">
        <title>Roseobacter clade bacteria are abundant in coastal sediments and encode a novel combination of sulfur oxidation genes.</title>
        <authorList>
            <person name="Lenk S."/>
            <person name="Moraru C."/>
            <person name="Hahnke S."/>
            <person name="Arnds J."/>
            <person name="Richter M."/>
            <person name="Kube M."/>
            <person name="Reinhardt R."/>
            <person name="Brinkhoff T."/>
            <person name="Harder J."/>
            <person name="Amann R."/>
            <person name="Mussmann M."/>
        </authorList>
    </citation>
    <scope>NUCLEOTIDE SEQUENCE</scope>
</reference>
<protein>
    <submittedName>
        <fullName evidence="2">Rhodanese domain protein</fullName>
    </submittedName>
</protein>
<gene>
    <name evidence="2" type="ORF">ws643C1_0002</name>
</gene>
<dbReference type="EMBL" id="JQ256786">
    <property type="protein sequence ID" value="AFI78592.1"/>
    <property type="molecule type" value="Genomic_DNA"/>
</dbReference>
<dbReference type="PANTHER" id="PTHR44086:SF13">
    <property type="entry name" value="THIOSULFATE SULFURTRANSFERASE PSPE"/>
    <property type="match status" value="1"/>
</dbReference>
<evidence type="ECO:0000259" key="1">
    <source>
        <dbReference type="PROSITE" id="PS50206"/>
    </source>
</evidence>
<dbReference type="Gene3D" id="3.40.250.10">
    <property type="entry name" value="Rhodanese-like domain"/>
    <property type="match status" value="1"/>
</dbReference>
<dbReference type="AlphaFoldDB" id="I1X517"/>
<proteinExistence type="predicted"/>
<evidence type="ECO:0000313" key="2">
    <source>
        <dbReference type="EMBL" id="AFI78592.1"/>
    </source>
</evidence>
<dbReference type="GO" id="GO:0004792">
    <property type="term" value="F:thiosulfate-cyanide sulfurtransferase activity"/>
    <property type="evidence" value="ECO:0007669"/>
    <property type="project" value="TreeGrafter"/>
</dbReference>
<sequence length="154" mass="17417">MKTFAQLVNEQLDAVQEVFPWDVEERLDKGEAPMLLDIREESEFSAMSIAGSLNVPRGILESACEYDYEETVRELVEARDREVVIICRSGNRSVLAAVTMQIMGYNKVASLKTGLRGWNDYELELVDAAGITVNIDQADEYFTTHLRPDQLSPR</sequence>
<feature type="domain" description="Rhodanese" evidence="1">
    <location>
        <begin position="29"/>
        <end position="127"/>
    </location>
</feature>
<accession>I1X517</accession>
<dbReference type="CDD" id="cd00158">
    <property type="entry name" value="RHOD"/>
    <property type="match status" value="1"/>
</dbReference>
<name>I1X517_9BACT</name>
<dbReference type="InterPro" id="IPR036873">
    <property type="entry name" value="Rhodanese-like_dom_sf"/>
</dbReference>
<dbReference type="SMART" id="SM00450">
    <property type="entry name" value="RHOD"/>
    <property type="match status" value="1"/>
</dbReference>
<organism evidence="2">
    <name type="scientific">uncultured bacterium ws643C1</name>
    <dbReference type="NCBI Taxonomy" id="1131833"/>
    <lineage>
        <taxon>Bacteria</taxon>
        <taxon>environmental samples</taxon>
    </lineage>
</organism>